<dbReference type="InterPro" id="IPR029071">
    <property type="entry name" value="Ubiquitin-like_domsf"/>
</dbReference>
<name>C5E3G5_LACTC</name>
<dbReference type="STRING" id="559295.C5E3G5"/>
<dbReference type="HOGENOM" id="CLU_017549_2_1_1"/>
<keyword evidence="10" id="KW-1185">Reference proteome</keyword>
<dbReference type="EC" id="3.4.19.12" evidence="6"/>
<evidence type="ECO:0000259" key="8">
    <source>
        <dbReference type="PROSITE" id="PS50235"/>
    </source>
</evidence>
<protein>
    <recommendedName>
        <fullName evidence="6">Ubiquitin carboxyl-terminal hydrolase</fullName>
        <ecNumber evidence="6">3.4.19.12</ecNumber>
    </recommendedName>
</protein>
<dbReference type="OMA" id="RKVQFPF"/>
<evidence type="ECO:0000256" key="4">
    <source>
        <dbReference type="ARBA" id="ARBA00022801"/>
    </source>
</evidence>
<evidence type="ECO:0000256" key="3">
    <source>
        <dbReference type="ARBA" id="ARBA00022786"/>
    </source>
</evidence>
<evidence type="ECO:0000256" key="7">
    <source>
        <dbReference type="SAM" id="MobiDB-lite"/>
    </source>
</evidence>
<dbReference type="PANTHER" id="PTHR43982">
    <property type="entry name" value="UBIQUITIN CARBOXYL-TERMINAL HYDROLASE"/>
    <property type="match status" value="1"/>
</dbReference>
<dbReference type="GO" id="GO:0070628">
    <property type="term" value="F:proteasome binding"/>
    <property type="evidence" value="ECO:0007669"/>
    <property type="project" value="TreeGrafter"/>
</dbReference>
<accession>C5E3G5</accession>
<evidence type="ECO:0000256" key="1">
    <source>
        <dbReference type="ARBA" id="ARBA00000707"/>
    </source>
</evidence>
<dbReference type="Gene3D" id="6.10.140.1140">
    <property type="match status" value="1"/>
</dbReference>
<reference evidence="9 10" key="1">
    <citation type="journal article" date="2009" name="Genome Res.">
        <title>Comparative genomics of protoploid Saccharomycetaceae.</title>
        <authorList>
            <consortium name="The Genolevures Consortium"/>
            <person name="Souciet J.-L."/>
            <person name="Dujon B."/>
            <person name="Gaillardin C."/>
            <person name="Johnston M."/>
            <person name="Baret P.V."/>
            <person name="Cliften P."/>
            <person name="Sherman D.J."/>
            <person name="Weissenbach J."/>
            <person name="Westhof E."/>
            <person name="Wincker P."/>
            <person name="Jubin C."/>
            <person name="Poulain J."/>
            <person name="Barbe V."/>
            <person name="Segurens B."/>
            <person name="Artiguenave F."/>
            <person name="Anthouard V."/>
            <person name="Vacherie B."/>
            <person name="Val M.-E."/>
            <person name="Fulton R.S."/>
            <person name="Minx P."/>
            <person name="Wilson R."/>
            <person name="Durrens P."/>
            <person name="Jean G."/>
            <person name="Marck C."/>
            <person name="Martin T."/>
            <person name="Nikolski M."/>
            <person name="Rolland T."/>
            <person name="Seret M.-L."/>
            <person name="Casaregola S."/>
            <person name="Despons L."/>
            <person name="Fairhead C."/>
            <person name="Fischer G."/>
            <person name="Lafontaine I."/>
            <person name="Leh V."/>
            <person name="Lemaire M."/>
            <person name="de Montigny J."/>
            <person name="Neuveglise C."/>
            <person name="Thierry A."/>
            <person name="Blanc-Lenfle I."/>
            <person name="Bleykasten C."/>
            <person name="Diffels J."/>
            <person name="Fritsch E."/>
            <person name="Frangeul L."/>
            <person name="Goeffon A."/>
            <person name="Jauniaux N."/>
            <person name="Kachouri-Lafond R."/>
            <person name="Payen C."/>
            <person name="Potier S."/>
            <person name="Pribylova L."/>
            <person name="Ozanne C."/>
            <person name="Richard G.-F."/>
            <person name="Sacerdot C."/>
            <person name="Straub M.-L."/>
            <person name="Talla E."/>
        </authorList>
    </citation>
    <scope>NUCLEOTIDE SEQUENCE [LARGE SCALE GENOMIC DNA]</scope>
    <source>
        <strain evidence="10">ATCC 56472 / CBS 6340 / NRRL Y-8284</strain>
    </source>
</reference>
<dbReference type="EMBL" id="CU928180">
    <property type="protein sequence ID" value="CAR30576.1"/>
    <property type="molecule type" value="Genomic_DNA"/>
</dbReference>
<dbReference type="InterPro" id="IPR001394">
    <property type="entry name" value="Peptidase_C19_UCH"/>
</dbReference>
<dbReference type="Gene3D" id="3.10.20.90">
    <property type="entry name" value="Phosphatidylinositol 3-kinase Catalytic Subunit, Chain A, domain 1"/>
    <property type="match status" value="1"/>
</dbReference>
<comment type="catalytic activity">
    <reaction evidence="1 6">
        <text>Thiol-dependent hydrolysis of ester, thioester, amide, peptide and isopeptide bonds formed by the C-terminal Gly of ubiquitin (a 76-residue protein attached to proteins as an intracellular targeting signal).</text>
        <dbReference type="EC" id="3.4.19.12"/>
    </reaction>
</comment>
<dbReference type="eggNOG" id="KOG1872">
    <property type="taxonomic scope" value="Eukaryota"/>
</dbReference>
<gene>
    <name evidence="9" type="ordered locus">KLTH0H13354g</name>
</gene>
<dbReference type="SUPFAM" id="SSF54236">
    <property type="entry name" value="Ubiquitin-like"/>
    <property type="match status" value="1"/>
</dbReference>
<dbReference type="GO" id="GO:0004843">
    <property type="term" value="F:cysteine-type deubiquitinase activity"/>
    <property type="evidence" value="ECO:0007669"/>
    <property type="project" value="UniProtKB-UniRule"/>
</dbReference>
<dbReference type="PANTHER" id="PTHR43982:SF1">
    <property type="entry name" value="UBIQUITIN CARBOXYL-TERMINAL HYDROLASE 14"/>
    <property type="match status" value="1"/>
</dbReference>
<dbReference type="InterPro" id="IPR018200">
    <property type="entry name" value="USP_CS"/>
</dbReference>
<dbReference type="GeneID" id="8294797"/>
<dbReference type="GO" id="GO:0016579">
    <property type="term" value="P:protein deubiquitination"/>
    <property type="evidence" value="ECO:0007669"/>
    <property type="project" value="InterPro"/>
</dbReference>
<dbReference type="MEROPS" id="C19.079"/>
<dbReference type="Pfam" id="PF00443">
    <property type="entry name" value="UCH"/>
    <property type="match status" value="1"/>
</dbReference>
<dbReference type="GO" id="GO:0043161">
    <property type="term" value="P:proteasome-mediated ubiquitin-dependent protein catabolic process"/>
    <property type="evidence" value="ECO:0007669"/>
    <property type="project" value="InterPro"/>
</dbReference>
<dbReference type="PROSITE" id="PS00972">
    <property type="entry name" value="USP_1"/>
    <property type="match status" value="1"/>
</dbReference>
<dbReference type="RefSeq" id="XP_002556438.1">
    <property type="nucleotide sequence ID" value="XM_002556392.1"/>
</dbReference>
<keyword evidence="3 6" id="KW-0833">Ubl conjugation pathway</keyword>
<dbReference type="PROSITE" id="PS50235">
    <property type="entry name" value="USP_3"/>
    <property type="match status" value="1"/>
</dbReference>
<evidence type="ECO:0000313" key="10">
    <source>
        <dbReference type="Proteomes" id="UP000002036"/>
    </source>
</evidence>
<dbReference type="KEGG" id="lth:KLTH0H13354g"/>
<keyword evidence="4 6" id="KW-0378">Hydrolase</keyword>
<dbReference type="InterPro" id="IPR028889">
    <property type="entry name" value="USP"/>
</dbReference>
<feature type="region of interest" description="Disordered" evidence="7">
    <location>
        <begin position="364"/>
        <end position="387"/>
    </location>
</feature>
<dbReference type="InterPro" id="IPR044635">
    <property type="entry name" value="UBP14-like"/>
</dbReference>
<evidence type="ECO:0000256" key="2">
    <source>
        <dbReference type="ARBA" id="ARBA00022670"/>
    </source>
</evidence>
<comment type="similarity">
    <text evidence="6">Belongs to the peptidase C19 family.</text>
</comment>
<keyword evidence="5 6" id="KW-0788">Thiol protease</keyword>
<dbReference type="InParanoid" id="C5E3G5"/>
<dbReference type="PROSITE" id="PS00973">
    <property type="entry name" value="USP_2"/>
    <property type="match status" value="1"/>
</dbReference>
<dbReference type="InterPro" id="IPR038765">
    <property type="entry name" value="Papain-like_cys_pep_sf"/>
</dbReference>
<evidence type="ECO:0000256" key="5">
    <source>
        <dbReference type="ARBA" id="ARBA00022807"/>
    </source>
</evidence>
<dbReference type="Proteomes" id="UP000002036">
    <property type="component" value="Chromosome H"/>
</dbReference>
<dbReference type="SUPFAM" id="SSF54001">
    <property type="entry name" value="Cysteine proteinases"/>
    <property type="match status" value="1"/>
</dbReference>
<evidence type="ECO:0000256" key="6">
    <source>
        <dbReference type="RuleBase" id="RU366025"/>
    </source>
</evidence>
<sequence length="495" mass="56506">MSMSLEFSIKHSGKVYPISLPQGAKGTDLQLRVEELTQVPKDRQKYMLKGGLSSDVPLNGLIKPGQVVMVLGTPDANLVSKPQKEHRFIEDLDESAQMQHLSQLPVGLKNLGNTCYMNSTLQALYQIRPLREEILNFQPPKENRSGEQHIQLVAELKRCFQQLRDRPQESTTPILLLATLRKCYPQFAERDQESGFYKQQDAEELFTQIFHSLSVVFGQNLVQKFQINFQTTIKDNANEQDVTVKDDDHDMKLQCHISGTTNFMKNGLQESLNESIEKRSSITGVNSVFSVQKKITKLPEFLTVQYVRFFWKKSTGKKSKILRKVVFPFQLDVSDLLTSEYAQKKIKVRDDLREVEKEKIEDERELKKRKTNGGPVSGDSEASMTPREIAETEKALEESTRERWLQEYKKRFPSDLSPGENPSCVYNLIGVITHQGANSESGHYQSFIRDEADENKWYRFNDDKVSVIEKEKIESLAGGGESDSALILIYKGLGL</sequence>
<evidence type="ECO:0000313" key="9">
    <source>
        <dbReference type="EMBL" id="CAR30576.1"/>
    </source>
</evidence>
<organism evidence="9 10">
    <name type="scientific">Lachancea thermotolerans (strain ATCC 56472 / CBS 6340 / NRRL Y-8284)</name>
    <name type="common">Yeast</name>
    <name type="synonym">Kluyveromyces thermotolerans</name>
    <dbReference type="NCBI Taxonomy" id="559295"/>
    <lineage>
        <taxon>Eukaryota</taxon>
        <taxon>Fungi</taxon>
        <taxon>Dikarya</taxon>
        <taxon>Ascomycota</taxon>
        <taxon>Saccharomycotina</taxon>
        <taxon>Saccharomycetes</taxon>
        <taxon>Saccharomycetales</taxon>
        <taxon>Saccharomycetaceae</taxon>
        <taxon>Lachancea</taxon>
    </lineage>
</organism>
<dbReference type="FunCoup" id="C5E3G5">
    <property type="interactions" value="1160"/>
</dbReference>
<dbReference type="Gene3D" id="3.90.70.10">
    <property type="entry name" value="Cysteine proteinases"/>
    <property type="match status" value="1"/>
</dbReference>
<dbReference type="GO" id="GO:0061136">
    <property type="term" value="P:regulation of proteasomal protein catabolic process"/>
    <property type="evidence" value="ECO:0007669"/>
    <property type="project" value="TreeGrafter"/>
</dbReference>
<dbReference type="OrthoDB" id="333239at2759"/>
<feature type="domain" description="USP" evidence="8">
    <location>
        <begin position="106"/>
        <end position="493"/>
    </location>
</feature>
<keyword evidence="2 6" id="KW-0645">Protease</keyword>
<dbReference type="AlphaFoldDB" id="C5E3G5"/>
<proteinExistence type="inferred from homology"/>